<evidence type="ECO:0000313" key="2">
    <source>
        <dbReference type="Proteomes" id="UP000184518"/>
    </source>
</evidence>
<accession>A0A1M5MNJ9</accession>
<name>A0A1M5MNJ9_9FLAO</name>
<protein>
    <submittedName>
        <fullName evidence="1">Uncharacterized protein</fullName>
    </submittedName>
</protein>
<dbReference type="STRING" id="1416778.SAMN05443633_1239"/>
<dbReference type="RefSeq" id="WP_072964178.1">
    <property type="nucleotide sequence ID" value="NZ_FQUT01000023.1"/>
</dbReference>
<reference evidence="2" key="1">
    <citation type="submission" date="2016-11" db="EMBL/GenBank/DDBJ databases">
        <authorList>
            <person name="Varghese N."/>
            <person name="Submissions S."/>
        </authorList>
    </citation>
    <scope>NUCLEOTIDE SEQUENCE [LARGE SCALE GENOMIC DNA]</scope>
    <source>
        <strain evidence="2">DSM 27619</strain>
    </source>
</reference>
<dbReference type="Proteomes" id="UP000184518">
    <property type="component" value="Unassembled WGS sequence"/>
</dbReference>
<evidence type="ECO:0000313" key="1">
    <source>
        <dbReference type="EMBL" id="SHG78612.1"/>
    </source>
</evidence>
<sequence>MWINCKIVSSNFLLYNKFKEFINQTPFFLLVEENMNFAEDDQVIFWDIDSININVSYFKEQIDKGSLIIVISALLSKSMISNLFEYDHAKIGTLNKNIPYPEFLEEISKIVDKL</sequence>
<dbReference type="EMBL" id="FQUT01000023">
    <property type="protein sequence ID" value="SHG78612.1"/>
    <property type="molecule type" value="Genomic_DNA"/>
</dbReference>
<proteinExistence type="predicted"/>
<gene>
    <name evidence="1" type="ORF">SAMN05443633_1239</name>
</gene>
<dbReference type="AlphaFoldDB" id="A0A1M5MNJ9"/>
<organism evidence="1 2">
    <name type="scientific">Chryseobacterium arachidis</name>
    <dbReference type="NCBI Taxonomy" id="1416778"/>
    <lineage>
        <taxon>Bacteria</taxon>
        <taxon>Pseudomonadati</taxon>
        <taxon>Bacteroidota</taxon>
        <taxon>Flavobacteriia</taxon>
        <taxon>Flavobacteriales</taxon>
        <taxon>Weeksellaceae</taxon>
        <taxon>Chryseobacterium group</taxon>
        <taxon>Chryseobacterium</taxon>
    </lineage>
</organism>
<keyword evidence="2" id="KW-1185">Reference proteome</keyword>